<accession>X1R788</accession>
<dbReference type="GO" id="GO:0003677">
    <property type="term" value="F:DNA binding"/>
    <property type="evidence" value="ECO:0007669"/>
    <property type="project" value="InterPro"/>
</dbReference>
<dbReference type="AlphaFoldDB" id="X1R788"/>
<protein>
    <submittedName>
        <fullName evidence="1">Uncharacterized protein</fullName>
    </submittedName>
</protein>
<sequence>MDILKLVYPDVPEDQIIRTAILCRDFGLHPLMKEVYIIGYKNKTTGKTDYSSVIGIGANRKMAADKKGAYSFVDLSPRAATKEEIIQQFGPNSEEERDNLISICKLKGEKGNEAVGFGLWP</sequence>
<gene>
    <name evidence="1" type="ORF">S06H3_64236</name>
</gene>
<dbReference type="Pfam" id="PF03837">
    <property type="entry name" value="RecT"/>
    <property type="match status" value="1"/>
</dbReference>
<evidence type="ECO:0000313" key="1">
    <source>
        <dbReference type="EMBL" id="GAI51454.1"/>
    </source>
</evidence>
<feature type="non-terminal residue" evidence="1">
    <location>
        <position position="121"/>
    </location>
</feature>
<name>X1R788_9ZZZZ</name>
<dbReference type="InterPro" id="IPR018330">
    <property type="entry name" value="RecT_fam"/>
</dbReference>
<dbReference type="GO" id="GO:0006259">
    <property type="term" value="P:DNA metabolic process"/>
    <property type="evidence" value="ECO:0007669"/>
    <property type="project" value="InterPro"/>
</dbReference>
<proteinExistence type="predicted"/>
<dbReference type="EMBL" id="BARV01042844">
    <property type="protein sequence ID" value="GAI51454.1"/>
    <property type="molecule type" value="Genomic_DNA"/>
</dbReference>
<comment type="caution">
    <text evidence="1">The sequence shown here is derived from an EMBL/GenBank/DDBJ whole genome shotgun (WGS) entry which is preliminary data.</text>
</comment>
<reference evidence="1" key="1">
    <citation type="journal article" date="2014" name="Front. Microbiol.">
        <title>High frequency of phylogenetically diverse reductive dehalogenase-homologous genes in deep subseafloor sedimentary metagenomes.</title>
        <authorList>
            <person name="Kawai M."/>
            <person name="Futagami T."/>
            <person name="Toyoda A."/>
            <person name="Takaki Y."/>
            <person name="Nishi S."/>
            <person name="Hori S."/>
            <person name="Arai W."/>
            <person name="Tsubouchi T."/>
            <person name="Morono Y."/>
            <person name="Uchiyama I."/>
            <person name="Ito T."/>
            <person name="Fujiyama A."/>
            <person name="Inagaki F."/>
            <person name="Takami H."/>
        </authorList>
    </citation>
    <scope>NUCLEOTIDE SEQUENCE</scope>
    <source>
        <strain evidence="1">Expedition CK06-06</strain>
    </source>
</reference>
<organism evidence="1">
    <name type="scientific">marine sediment metagenome</name>
    <dbReference type="NCBI Taxonomy" id="412755"/>
    <lineage>
        <taxon>unclassified sequences</taxon>
        <taxon>metagenomes</taxon>
        <taxon>ecological metagenomes</taxon>
    </lineage>
</organism>